<evidence type="ECO:0000256" key="4">
    <source>
        <dbReference type="ARBA" id="ARBA00022825"/>
    </source>
</evidence>
<evidence type="ECO:0000256" key="2">
    <source>
        <dbReference type="ARBA" id="ARBA00022670"/>
    </source>
</evidence>
<accession>A0A942UZW1</accession>
<dbReference type="AlphaFoldDB" id="A0A942UZW1"/>
<dbReference type="GO" id="GO:0008236">
    <property type="term" value="F:serine-type peptidase activity"/>
    <property type="evidence" value="ECO:0007669"/>
    <property type="project" value="UniProtKB-KW"/>
</dbReference>
<dbReference type="EMBL" id="WSFT01000016">
    <property type="protein sequence ID" value="MBS4537512.1"/>
    <property type="molecule type" value="Genomic_DNA"/>
</dbReference>
<evidence type="ECO:0000256" key="1">
    <source>
        <dbReference type="ARBA" id="ARBA00006534"/>
    </source>
</evidence>
<organism evidence="5 6">
    <name type="scientific">Anaeromonas frigoriresistens</name>
    <dbReference type="NCBI Taxonomy" id="2683708"/>
    <lineage>
        <taxon>Bacteria</taxon>
        <taxon>Bacillati</taxon>
        <taxon>Bacillota</taxon>
        <taxon>Tissierellia</taxon>
        <taxon>Tissierellales</taxon>
        <taxon>Thermohalobacteraceae</taxon>
        <taxon>Anaeromonas</taxon>
    </lineage>
</organism>
<keyword evidence="2" id="KW-0645">Protease</keyword>
<reference evidence="5" key="1">
    <citation type="submission" date="2019-12" db="EMBL/GenBank/DDBJ databases">
        <title>Clostridiaceae gen. nov. sp. nov., isolated from sediment in Xinjiang, China.</title>
        <authorList>
            <person name="Zhang R."/>
        </authorList>
    </citation>
    <scope>NUCLEOTIDE SEQUENCE</scope>
    <source>
        <strain evidence="5">D2Q-11</strain>
    </source>
</reference>
<keyword evidence="3" id="KW-0378">Hydrolase</keyword>
<dbReference type="PANTHER" id="PTHR20842">
    <property type="entry name" value="PROTEASE S51 ALPHA-ASPARTYL DIPEPTIDASE"/>
    <property type="match status" value="1"/>
</dbReference>
<keyword evidence="5" id="KW-0315">Glutamine amidotransferase</keyword>
<dbReference type="Pfam" id="PF03575">
    <property type="entry name" value="Peptidase_S51"/>
    <property type="match status" value="1"/>
</dbReference>
<dbReference type="Gene3D" id="3.40.50.880">
    <property type="match status" value="1"/>
</dbReference>
<dbReference type="RefSeq" id="WP_203365435.1">
    <property type="nucleotide sequence ID" value="NZ_WSFT01000016.1"/>
</dbReference>
<dbReference type="InterPro" id="IPR029062">
    <property type="entry name" value="Class_I_gatase-like"/>
</dbReference>
<evidence type="ECO:0000313" key="5">
    <source>
        <dbReference type="EMBL" id="MBS4537512.1"/>
    </source>
</evidence>
<comment type="caution">
    <text evidence="5">The sequence shown here is derived from an EMBL/GenBank/DDBJ whole genome shotgun (WGS) entry which is preliminary data.</text>
</comment>
<comment type="similarity">
    <text evidence="1">Belongs to the peptidase S51 family.</text>
</comment>
<keyword evidence="4" id="KW-0720">Serine protease</keyword>
<name>A0A942UZW1_9FIRM</name>
<dbReference type="InterPro" id="IPR005320">
    <property type="entry name" value="Peptidase_S51"/>
</dbReference>
<gene>
    <name evidence="5" type="ORF">GOQ27_03505</name>
</gene>
<proteinExistence type="inferred from homology"/>
<dbReference type="PANTHER" id="PTHR20842:SF0">
    <property type="entry name" value="ALPHA-ASPARTYL DIPEPTIDASE"/>
    <property type="match status" value="1"/>
</dbReference>
<sequence>MLVFHSDQLDSNKEIDKRVLEIMGKGNPKFGYIPSCADIERTYYNLKKDYYKSLGVDLDIYFDLDQEYDSSKIDRLLECDAIFLSGGNTYYFMNNIRKRKFGKVLEKFHKKGGVIIGVSAGAMVLTSSIESSNICGDINDTNLENSDGLNFVNFDFVPHLNIQSNMIEELKKYSLDNKSKKIFVCNDGSGLIINNNKIEIIGDVYLTYNGDLIPMID</sequence>
<protein>
    <submittedName>
        <fullName evidence="5">Type 1 glutamine amidotransferase-like domain-containing protein</fullName>
    </submittedName>
</protein>
<dbReference type="CDD" id="cd03129">
    <property type="entry name" value="GAT1_Peptidase_E_like"/>
    <property type="match status" value="1"/>
</dbReference>
<dbReference type="GO" id="GO:0006508">
    <property type="term" value="P:proteolysis"/>
    <property type="evidence" value="ECO:0007669"/>
    <property type="project" value="UniProtKB-KW"/>
</dbReference>
<evidence type="ECO:0000313" key="6">
    <source>
        <dbReference type="Proteomes" id="UP000724672"/>
    </source>
</evidence>
<keyword evidence="6" id="KW-1185">Reference proteome</keyword>
<evidence type="ECO:0000256" key="3">
    <source>
        <dbReference type="ARBA" id="ARBA00022801"/>
    </source>
</evidence>
<dbReference type="Proteomes" id="UP000724672">
    <property type="component" value="Unassembled WGS sequence"/>
</dbReference>
<dbReference type="SUPFAM" id="SSF52317">
    <property type="entry name" value="Class I glutamine amidotransferase-like"/>
    <property type="match status" value="1"/>
</dbReference>